<dbReference type="Pfam" id="PF01136">
    <property type="entry name" value="Peptidase_U32"/>
    <property type="match status" value="1"/>
</dbReference>
<dbReference type="PANTHER" id="PTHR30217">
    <property type="entry name" value="PEPTIDASE U32 FAMILY"/>
    <property type="match status" value="1"/>
</dbReference>
<dbReference type="AlphaFoldDB" id="A0A9D1DPI0"/>
<protein>
    <submittedName>
        <fullName evidence="2">U32 family peptidase</fullName>
    </submittedName>
</protein>
<dbReference type="PANTHER" id="PTHR30217:SF10">
    <property type="entry name" value="23S RRNA 5-HYDROXYCYTIDINE C2501 SYNTHASE"/>
    <property type="match status" value="1"/>
</dbReference>
<gene>
    <name evidence="2" type="ORF">IAA54_02685</name>
</gene>
<dbReference type="InterPro" id="IPR020988">
    <property type="entry name" value="Pept_U32_collagenase"/>
</dbReference>
<name>A0A9D1DPI0_9FIRM</name>
<dbReference type="InterPro" id="IPR051454">
    <property type="entry name" value="RNA/ubiquinone_mod_enzymes"/>
</dbReference>
<comment type="caution">
    <text evidence="2">The sequence shown here is derived from an EMBL/GenBank/DDBJ whole genome shotgun (WGS) entry which is preliminary data.</text>
</comment>
<dbReference type="Proteomes" id="UP000886785">
    <property type="component" value="Unassembled WGS sequence"/>
</dbReference>
<dbReference type="InterPro" id="IPR001539">
    <property type="entry name" value="Peptidase_U32"/>
</dbReference>
<dbReference type="EMBL" id="DVHF01000034">
    <property type="protein sequence ID" value="HIR56548.1"/>
    <property type="molecule type" value="Genomic_DNA"/>
</dbReference>
<organism evidence="2 3">
    <name type="scientific">Candidatus Gallacutalibacter pullicola</name>
    <dbReference type="NCBI Taxonomy" id="2840830"/>
    <lineage>
        <taxon>Bacteria</taxon>
        <taxon>Bacillati</taxon>
        <taxon>Bacillota</taxon>
        <taxon>Clostridia</taxon>
        <taxon>Eubacteriales</taxon>
        <taxon>Candidatus Gallacutalibacter</taxon>
    </lineage>
</organism>
<evidence type="ECO:0000313" key="3">
    <source>
        <dbReference type="Proteomes" id="UP000886785"/>
    </source>
</evidence>
<feature type="domain" description="Peptidase U32 collagenase" evidence="1">
    <location>
        <begin position="309"/>
        <end position="414"/>
    </location>
</feature>
<sequence length="690" mass="74579">MEILAPAGSFDSLIAAVRSGADAVYLGASSFSARANAHNFDNSELKQAADYCHARGVKLYLAVNTLLRQDELPAALDLVRYACSLPVDAVIIQDPGLIWMLRVCCPDLHLNASTQMSIHTPAGAQLLARLGFSRVVLARELSLSEIREISDKTQDSPIELESFVHGALCMSVSGQCYFSAMLGSRSGNRGLCAQTCRLPFSAPGGTGHDLSLKDLSMISRLGDLMDAGVCSAKIEGRMKRPEYVAAATAACRHAADGEEIPPVLTHDLAAVFSRSGFTTGYPDGKLGRDMFGVRSKEDVTGATNEVFANLRALYQKEPSRVPVDFSLSIQPDQPVTLCAADPDGRRAEVHGDVPQTAVHRAIDSDRCREQLSKTGGTPFFARSVSCTIAEGLSVPASALNALRRDALTLLEQQRARRDPIPFAAAEIPDGAYYPTAPMKLRARFADPSVIPDLAARCELVYIPLSAPIEVFRGLRERGIPAAAEIPRALFGREESAARKLQILRDEGFLDCRAGNLGAAALAVSLGMRVHGAFSLNVMNTPALRWYQEIGLADTELSFELTLAQAAALGGDLPRGLVIYGRLPLMLCRNCPAANSPKGCLHCIKPPELTDRRGAKFPIECGKSYVEILNSVPLYLADRFVEIKGQDFGVLHFTVENSVEIVETLSRYLDPAHAGKPDFSFTRGLYYRGVE</sequence>
<reference evidence="2" key="1">
    <citation type="submission" date="2020-10" db="EMBL/GenBank/DDBJ databases">
        <authorList>
            <person name="Gilroy R."/>
        </authorList>
    </citation>
    <scope>NUCLEOTIDE SEQUENCE</scope>
    <source>
        <strain evidence="2">ChiSjej1B19-7085</strain>
    </source>
</reference>
<evidence type="ECO:0000259" key="1">
    <source>
        <dbReference type="Pfam" id="PF12392"/>
    </source>
</evidence>
<dbReference type="Pfam" id="PF12392">
    <property type="entry name" value="DUF3656"/>
    <property type="match status" value="1"/>
</dbReference>
<accession>A0A9D1DPI0</accession>
<reference evidence="2" key="2">
    <citation type="journal article" date="2021" name="PeerJ">
        <title>Extensive microbial diversity within the chicken gut microbiome revealed by metagenomics and culture.</title>
        <authorList>
            <person name="Gilroy R."/>
            <person name="Ravi A."/>
            <person name="Getino M."/>
            <person name="Pursley I."/>
            <person name="Horton D.L."/>
            <person name="Alikhan N.F."/>
            <person name="Baker D."/>
            <person name="Gharbi K."/>
            <person name="Hall N."/>
            <person name="Watson M."/>
            <person name="Adriaenssens E.M."/>
            <person name="Foster-Nyarko E."/>
            <person name="Jarju S."/>
            <person name="Secka A."/>
            <person name="Antonio M."/>
            <person name="Oren A."/>
            <person name="Chaudhuri R.R."/>
            <person name="La Ragione R."/>
            <person name="Hildebrand F."/>
            <person name="Pallen M.J."/>
        </authorList>
    </citation>
    <scope>NUCLEOTIDE SEQUENCE</scope>
    <source>
        <strain evidence="2">ChiSjej1B19-7085</strain>
    </source>
</reference>
<proteinExistence type="predicted"/>
<evidence type="ECO:0000313" key="2">
    <source>
        <dbReference type="EMBL" id="HIR56548.1"/>
    </source>
</evidence>